<keyword evidence="7" id="KW-1185">Reference proteome</keyword>
<organism evidence="6 7">
    <name type="scientific">Leptolyngbya boryana NIES-2135</name>
    <dbReference type="NCBI Taxonomy" id="1973484"/>
    <lineage>
        <taxon>Bacteria</taxon>
        <taxon>Bacillati</taxon>
        <taxon>Cyanobacteriota</taxon>
        <taxon>Cyanophyceae</taxon>
        <taxon>Leptolyngbyales</taxon>
        <taxon>Leptolyngbyaceae</taxon>
        <taxon>Leptolyngbya group</taxon>
        <taxon>Leptolyngbya</taxon>
    </lineage>
</organism>
<dbReference type="Pfam" id="PF00400">
    <property type="entry name" value="WD40"/>
    <property type="match status" value="12"/>
</dbReference>
<feature type="repeat" description="WD" evidence="3">
    <location>
        <begin position="1455"/>
        <end position="1495"/>
    </location>
</feature>
<feature type="repeat" description="WD" evidence="3">
    <location>
        <begin position="1374"/>
        <end position="1413"/>
    </location>
</feature>
<dbReference type="InterPro" id="IPR001680">
    <property type="entry name" value="WD40_rpt"/>
</dbReference>
<dbReference type="GO" id="GO:0006508">
    <property type="term" value="P:proteolysis"/>
    <property type="evidence" value="ECO:0007669"/>
    <property type="project" value="InterPro"/>
</dbReference>
<dbReference type="SUPFAM" id="SSF50978">
    <property type="entry name" value="WD40 repeat-like"/>
    <property type="match status" value="2"/>
</dbReference>
<dbReference type="SUPFAM" id="SSF52540">
    <property type="entry name" value="P-loop containing nucleoside triphosphate hydrolases"/>
    <property type="match status" value="1"/>
</dbReference>
<dbReference type="GO" id="GO:0004197">
    <property type="term" value="F:cysteine-type endopeptidase activity"/>
    <property type="evidence" value="ECO:0007669"/>
    <property type="project" value="InterPro"/>
</dbReference>
<proteinExistence type="predicted"/>
<dbReference type="InterPro" id="IPR049052">
    <property type="entry name" value="nSTAND1"/>
</dbReference>
<dbReference type="CDD" id="cd00200">
    <property type="entry name" value="WD40"/>
    <property type="match status" value="2"/>
</dbReference>
<keyword evidence="1 3" id="KW-0853">WD repeat</keyword>
<reference evidence="6 7" key="1">
    <citation type="submission" date="2017-06" db="EMBL/GenBank/DDBJ databases">
        <title>Genome sequencing of cyanobaciteial culture collection at National Institute for Environmental Studies (NIES).</title>
        <authorList>
            <person name="Hirose Y."/>
            <person name="Shimura Y."/>
            <person name="Fujisawa T."/>
            <person name="Nakamura Y."/>
            <person name="Kawachi M."/>
        </authorList>
    </citation>
    <scope>NUCLEOTIDE SEQUENCE [LARGE SCALE GENOMIC DNA]</scope>
    <source>
        <strain evidence="6 7">NIES-2135</strain>
    </source>
</reference>
<protein>
    <submittedName>
        <fullName evidence="6">Uncharacterized protein</fullName>
    </submittedName>
</protein>
<dbReference type="InterPro" id="IPR019775">
    <property type="entry name" value="WD40_repeat_CS"/>
</dbReference>
<feature type="repeat" description="WD" evidence="3">
    <location>
        <begin position="1260"/>
        <end position="1294"/>
    </location>
</feature>
<feature type="repeat" description="WD" evidence="3">
    <location>
        <begin position="1054"/>
        <end position="1086"/>
    </location>
</feature>
<dbReference type="InterPro" id="IPR036322">
    <property type="entry name" value="WD40_repeat_dom_sf"/>
</dbReference>
<dbReference type="InterPro" id="IPR015943">
    <property type="entry name" value="WD40/YVTN_repeat-like_dom_sf"/>
</dbReference>
<dbReference type="Proteomes" id="UP000217895">
    <property type="component" value="Chromosome"/>
</dbReference>
<gene>
    <name evidence="6" type="ORF">NIES2135_57650</name>
</gene>
<dbReference type="PANTHER" id="PTHR22847">
    <property type="entry name" value="WD40 REPEAT PROTEIN"/>
    <property type="match status" value="1"/>
</dbReference>
<feature type="repeat" description="WD" evidence="3">
    <location>
        <begin position="1136"/>
        <end position="1177"/>
    </location>
</feature>
<dbReference type="SMART" id="SM00320">
    <property type="entry name" value="WD40"/>
    <property type="match status" value="13"/>
</dbReference>
<evidence type="ECO:0000256" key="2">
    <source>
        <dbReference type="ARBA" id="ARBA00022737"/>
    </source>
</evidence>
<feature type="repeat" description="WD" evidence="3">
    <location>
        <begin position="1414"/>
        <end position="1455"/>
    </location>
</feature>
<feature type="repeat" description="WD" evidence="3">
    <location>
        <begin position="1495"/>
        <end position="1534"/>
    </location>
</feature>
<feature type="repeat" description="WD" evidence="3">
    <location>
        <begin position="1178"/>
        <end position="1219"/>
    </location>
</feature>
<dbReference type="PROSITE" id="PS50082">
    <property type="entry name" value="WD_REPEATS_2"/>
    <property type="match status" value="12"/>
</dbReference>
<dbReference type="Gene3D" id="3.40.50.300">
    <property type="entry name" value="P-loop containing nucleotide triphosphate hydrolases"/>
    <property type="match status" value="1"/>
</dbReference>
<keyword evidence="2" id="KW-0677">Repeat</keyword>
<dbReference type="InterPro" id="IPR011600">
    <property type="entry name" value="Pept_C14_caspase"/>
</dbReference>
<evidence type="ECO:0000259" key="5">
    <source>
        <dbReference type="Pfam" id="PF20703"/>
    </source>
</evidence>
<accession>A0A1Z4JQ99</accession>
<dbReference type="EMBL" id="AP018203">
    <property type="protein sequence ID" value="BAY58890.1"/>
    <property type="molecule type" value="Genomic_DNA"/>
</dbReference>
<name>A0A1Z4JQ99_LEPBY</name>
<dbReference type="PROSITE" id="PS50294">
    <property type="entry name" value="WD_REPEATS_REGION"/>
    <property type="match status" value="10"/>
</dbReference>
<feature type="repeat" description="WD" evidence="3">
    <location>
        <begin position="1220"/>
        <end position="1260"/>
    </location>
</feature>
<dbReference type="PANTHER" id="PTHR22847:SF637">
    <property type="entry name" value="WD REPEAT DOMAIN 5B"/>
    <property type="match status" value="1"/>
</dbReference>
<dbReference type="PRINTS" id="PR00320">
    <property type="entry name" value="GPROTEINBRPT"/>
</dbReference>
<evidence type="ECO:0000313" key="6">
    <source>
        <dbReference type="EMBL" id="BAY58890.1"/>
    </source>
</evidence>
<dbReference type="Pfam" id="PF00656">
    <property type="entry name" value="Peptidase_C14"/>
    <property type="match status" value="1"/>
</dbReference>
<evidence type="ECO:0000256" key="1">
    <source>
        <dbReference type="ARBA" id="ARBA00022574"/>
    </source>
</evidence>
<evidence type="ECO:0000259" key="4">
    <source>
        <dbReference type="Pfam" id="PF00656"/>
    </source>
</evidence>
<feature type="domain" description="Novel STAND NTPase 1" evidence="5">
    <location>
        <begin position="500"/>
        <end position="904"/>
    </location>
</feature>
<dbReference type="SUPFAM" id="SSF52129">
    <property type="entry name" value="Caspase-like"/>
    <property type="match status" value="1"/>
</dbReference>
<dbReference type="PROSITE" id="PS00678">
    <property type="entry name" value="WD_REPEATS_1"/>
    <property type="match status" value="6"/>
</dbReference>
<dbReference type="InterPro" id="IPR027417">
    <property type="entry name" value="P-loop_NTPase"/>
</dbReference>
<sequence length="1634" mass="181116">MPRAVNRSTVLETGQAKLWILLIGINRYRDSRLPSLQYSAIDCQGLAEALIDATQAFPQRSMQIRHDFGVPATLQQVRDSLAAIVESAQSRDTVLIYFSGHGILEDEQPVLCLADTQKDDLLNTGLSIAELLEQLGQCQAQQQIVWLDACHSGGMTLRGATLPNPTAQMMGLLGQRAVQSQGFYALLSCDQSQQSWEFPELGHGVFTYFLMQGLRGAAADASGAIDADGLYKYVYHQTLQYIDKSNQQLRLINQQKRGRGETHLQPEYPLQTPKRIVEGFGQFTLGVKSTSIALLPSRQAIIIDVLRDHRLTLQFSKLLSSVGGFELVYQSSDWETVRSQIQFKLETPEATSVLVYIRGRIAIVQDEPCVILGEGERITRSWLRTALRQSEIAQQIVILDCPGADTLPEWVEELRREQGQCLIAAAAPRNEPELFTRSLIETLNRAENQSGFPVAAWITQLQLALAGKMSLHVWLSGTQGVIDIFPEQQTVKPSEIGVCPYRGLQAFSEDDAEFFYGREALTQQLLQAVQQDACLAVVGASGSGKSSVVQAGLIAQLRQGKRIPGSEQWWIGRMRPGDQPFESLVKCLAQPGEQDQIEGLMYQGTEGCVQWLRTRTEPMVLLVIDQFEEIFTLASDYDRRDFLNIILEALEYTSDRFKLVLTLRADFVAAALEIPQLAGILQRSSILVPPCLSDEDYRQVIVRPAEQVGLKVEASLVEVLLQELDRTPGDLPLLEFVLEQLWQKRKTGELTLKTYQSEIGGLQGALENKAQATYDQLRLDEQDCARWIFLSLTQLGEGTEDTRRRVLKADLDVAKYPPNLIDRTLHALSDAKLIVINTEELPTSRGELTTTEIPPVVTIEVAHEILIRHWSTLRWWLTENRKRLQVQRPIEQSAIDWHKNNRPSDLLLRGMRLAEAEELYVKYTDELTRETQEFIAASLDARQGEQLALKRRLRRAQQAILAIASLAIAAIGFGSLAAWNQRNAQIREIQALSASSEALLNSNQQLESLADGIKAGHQLQRLDRPWNFLPFDVKTTAIATLQQAISQTQESNRLEGHAQQVNDVQMSADGQLIATVSNDNLVKLWSREGAAIQTLTDHRDRVLAVTFSSDNQQIATASADRTIKIWNRDGKLIHTLNGHRDWVTDVQFSENGRSLISSSRDGTIKLWNLDQKKEVQTFRGHRGWVNQIAFGQSDRQILSGSEDGTIKIWEIGKSGAIRSFNAHRERVTSVSIAPNRQSILSSGDNLAKLWTLSGKEIATFEGHRDQVNTAIYSPDGRTIATGSIDQTIRLWNLEGALLATIQGHGAAVMNLSFSPAGTQLLSASADKTARVWQVSTLAKLNTGFSALAVNGSMIAIATPDQTIQVQQDGNLRILKGHTAPITQLRFSGDTLISASADKTIRIWNAKTGEPIKTIAAHGDRVTALSVDHARKTFASGSADKTIKIWSIDGNAIATLQGHTDEVTALSFLADGRLASGSIDKSIRLWNVDQKTSTVLGEHRLAISDLAVNGDTLASASWDNTIQLWSIQEARSKYTLIGHNNGVTSLSFHNSVLASGSSDSTIKLWNAETGELIKTLNGTQDRVASVVFQGNTLLSTSDRAGLTTWDFDLERLMKQSCDRVQFFARSHSDLAKLCN</sequence>
<feature type="repeat" description="WD" evidence="3">
    <location>
        <begin position="1095"/>
        <end position="1127"/>
    </location>
</feature>
<dbReference type="Gene3D" id="3.40.50.1460">
    <property type="match status" value="1"/>
</dbReference>
<feature type="repeat" description="WD" evidence="3">
    <location>
        <begin position="1301"/>
        <end position="1342"/>
    </location>
</feature>
<dbReference type="InterPro" id="IPR020472">
    <property type="entry name" value="WD40_PAC1"/>
</dbReference>
<evidence type="ECO:0000313" key="7">
    <source>
        <dbReference type="Proteomes" id="UP000217895"/>
    </source>
</evidence>
<feature type="domain" description="Peptidase C14 caspase" evidence="4">
    <location>
        <begin position="19"/>
        <end position="218"/>
    </location>
</feature>
<dbReference type="Pfam" id="PF20703">
    <property type="entry name" value="nSTAND1"/>
    <property type="match status" value="1"/>
</dbReference>
<feature type="repeat" description="WD" evidence="3">
    <location>
        <begin position="1535"/>
        <end position="1574"/>
    </location>
</feature>
<dbReference type="Gene3D" id="2.130.10.10">
    <property type="entry name" value="YVTN repeat-like/Quinoprotein amine dehydrogenase"/>
    <property type="match status" value="5"/>
</dbReference>
<dbReference type="InterPro" id="IPR029030">
    <property type="entry name" value="Caspase-like_dom_sf"/>
</dbReference>
<evidence type="ECO:0000256" key="3">
    <source>
        <dbReference type="PROSITE-ProRule" id="PRU00221"/>
    </source>
</evidence>